<name>A0A9W9CYL8_9PLEO</name>
<protein>
    <submittedName>
        <fullName evidence="1">Uncharacterized protein</fullName>
    </submittedName>
</protein>
<dbReference type="EMBL" id="JAPEVA010000218">
    <property type="protein sequence ID" value="KAJ4392658.1"/>
    <property type="molecule type" value="Genomic_DNA"/>
</dbReference>
<sequence length="158" mass="17668">MPLEDSARQEPEKRINKPFYYIAADKADFKEEGVLGVCLDVYGEGDGGMGVARCPVDMADSWGAGFYYGLSEWEDMLEAEQEEYGLEVDPEKGSQIQGNRHTSNDPWAEISMQHPQQAALRPRIHRQIVLVAEKKDAAEPNGIAIARLESGREPCLRE</sequence>
<dbReference type="OrthoDB" id="538223at2759"/>
<evidence type="ECO:0000313" key="2">
    <source>
        <dbReference type="Proteomes" id="UP001140510"/>
    </source>
</evidence>
<dbReference type="Proteomes" id="UP001140510">
    <property type="component" value="Unassembled WGS sequence"/>
</dbReference>
<proteinExistence type="predicted"/>
<comment type="caution">
    <text evidence="1">The sequence shown here is derived from an EMBL/GenBank/DDBJ whole genome shotgun (WGS) entry which is preliminary data.</text>
</comment>
<accession>A0A9W9CYL8</accession>
<gene>
    <name evidence="1" type="ORF">N0V91_011323</name>
</gene>
<keyword evidence="2" id="KW-1185">Reference proteome</keyword>
<reference evidence="1" key="1">
    <citation type="submission" date="2022-10" db="EMBL/GenBank/DDBJ databases">
        <title>Tapping the CABI collections for fungal endophytes: first genome assemblies for Collariella, Neodidymelliopsis, Ascochyta clinopodiicola, Didymella pomorum, Didymosphaeria variabile, Neocosmospora piperis and Neocucurbitaria cava.</title>
        <authorList>
            <person name="Hill R."/>
        </authorList>
    </citation>
    <scope>NUCLEOTIDE SEQUENCE</scope>
    <source>
        <strain evidence="1">IMI 355091</strain>
    </source>
</reference>
<evidence type="ECO:0000313" key="1">
    <source>
        <dbReference type="EMBL" id="KAJ4392658.1"/>
    </source>
</evidence>
<dbReference type="AlphaFoldDB" id="A0A9W9CYL8"/>
<organism evidence="1 2">
    <name type="scientific">Didymella pomorum</name>
    <dbReference type="NCBI Taxonomy" id="749634"/>
    <lineage>
        <taxon>Eukaryota</taxon>
        <taxon>Fungi</taxon>
        <taxon>Dikarya</taxon>
        <taxon>Ascomycota</taxon>
        <taxon>Pezizomycotina</taxon>
        <taxon>Dothideomycetes</taxon>
        <taxon>Pleosporomycetidae</taxon>
        <taxon>Pleosporales</taxon>
        <taxon>Pleosporineae</taxon>
        <taxon>Didymellaceae</taxon>
        <taxon>Didymella</taxon>
    </lineage>
</organism>